<gene>
    <name evidence="1" type="ORF">HMPREF1090_05378</name>
</gene>
<name>A0A0E2H2R3_9FIRM</name>
<dbReference type="EMBL" id="AGYR01000070">
    <property type="protein sequence ID" value="ENZ07036.1"/>
    <property type="molecule type" value="Genomic_DNA"/>
</dbReference>
<accession>A0A0E2H2R3</accession>
<proteinExistence type="predicted"/>
<comment type="caution">
    <text evidence="1">The sequence shown here is derived from an EMBL/GenBank/DDBJ whole genome shotgun (WGS) entry which is preliminary data.</text>
</comment>
<dbReference type="HOGENOM" id="CLU_3249497_0_0_9"/>
<dbReference type="Proteomes" id="UP000013085">
    <property type="component" value="Unassembled WGS sequence"/>
</dbReference>
<reference evidence="1 2" key="1">
    <citation type="submission" date="2013-01" db="EMBL/GenBank/DDBJ databases">
        <title>The Genome Sequence of Clostridium clostridioforme 90A8.</title>
        <authorList>
            <consortium name="The Broad Institute Genome Sequencing Platform"/>
            <person name="Earl A."/>
            <person name="Ward D."/>
            <person name="Feldgarden M."/>
            <person name="Gevers D."/>
            <person name="Courvalin P."/>
            <person name="Lambert T."/>
            <person name="Walker B."/>
            <person name="Young S.K."/>
            <person name="Zeng Q."/>
            <person name="Gargeya S."/>
            <person name="Fitzgerald M."/>
            <person name="Haas B."/>
            <person name="Abouelleil A."/>
            <person name="Alvarado L."/>
            <person name="Arachchi H.M."/>
            <person name="Berlin A.M."/>
            <person name="Chapman S.B."/>
            <person name="Dewar J."/>
            <person name="Goldberg J."/>
            <person name="Griggs A."/>
            <person name="Gujja S."/>
            <person name="Hansen M."/>
            <person name="Howarth C."/>
            <person name="Imamovic A."/>
            <person name="Larimer J."/>
            <person name="McCowan C."/>
            <person name="Murphy C."/>
            <person name="Neiman D."/>
            <person name="Pearson M."/>
            <person name="Priest M."/>
            <person name="Roberts A."/>
            <person name="Saif S."/>
            <person name="Shea T."/>
            <person name="Sisk P."/>
            <person name="Sykes S."/>
            <person name="Wortman J."/>
            <person name="Nusbaum C."/>
            <person name="Birren B."/>
        </authorList>
    </citation>
    <scope>NUCLEOTIDE SEQUENCE [LARGE SCALE GENOMIC DNA]</scope>
    <source>
        <strain evidence="1 2">90A8</strain>
    </source>
</reference>
<evidence type="ECO:0000313" key="1">
    <source>
        <dbReference type="EMBL" id="ENZ07036.1"/>
    </source>
</evidence>
<protein>
    <submittedName>
        <fullName evidence="1">Uncharacterized protein</fullName>
    </submittedName>
</protein>
<evidence type="ECO:0000313" key="2">
    <source>
        <dbReference type="Proteomes" id="UP000013085"/>
    </source>
</evidence>
<dbReference type="AlphaFoldDB" id="A0A0E2H2R3"/>
<organism evidence="1 2">
    <name type="scientific">[Clostridium] clostridioforme 90A8</name>
    <dbReference type="NCBI Taxonomy" id="999408"/>
    <lineage>
        <taxon>Bacteria</taxon>
        <taxon>Bacillati</taxon>
        <taxon>Bacillota</taxon>
        <taxon>Clostridia</taxon>
        <taxon>Lachnospirales</taxon>
        <taxon>Lachnospiraceae</taxon>
        <taxon>Enterocloster</taxon>
    </lineage>
</organism>
<sequence>MKLWNICLHRRQRKNGVFQKGEYRYFVKKTEYRVHLNLGICG</sequence>